<evidence type="ECO:0008006" key="4">
    <source>
        <dbReference type="Google" id="ProtNLM"/>
    </source>
</evidence>
<dbReference type="OrthoDB" id="8208963at2"/>
<dbReference type="KEGG" id="rpx:Rpdx1_2488"/>
<proteinExistence type="predicted"/>
<dbReference type="eggNOG" id="COG0582">
    <property type="taxonomic scope" value="Bacteria"/>
</dbReference>
<organism evidence="2 3">
    <name type="scientific">Rhodopseudomonas palustris (strain DX-1)</name>
    <dbReference type="NCBI Taxonomy" id="652103"/>
    <lineage>
        <taxon>Bacteria</taxon>
        <taxon>Pseudomonadati</taxon>
        <taxon>Pseudomonadota</taxon>
        <taxon>Alphaproteobacteria</taxon>
        <taxon>Hyphomicrobiales</taxon>
        <taxon>Nitrobacteraceae</taxon>
        <taxon>Rhodopseudomonas</taxon>
    </lineage>
</organism>
<feature type="region of interest" description="Disordered" evidence="1">
    <location>
        <begin position="319"/>
        <end position="342"/>
    </location>
</feature>
<dbReference type="HOGENOM" id="CLU_701721_0_0_5"/>
<dbReference type="EMBL" id="CP002418">
    <property type="protein sequence ID" value="ADU44079.1"/>
    <property type="molecule type" value="Genomic_DNA"/>
</dbReference>
<name>E6VFI7_RHOPX</name>
<evidence type="ECO:0000313" key="3">
    <source>
        <dbReference type="Proteomes" id="UP000001402"/>
    </source>
</evidence>
<reference evidence="2" key="1">
    <citation type="submission" date="2010-12" db="EMBL/GenBank/DDBJ databases">
        <title>Complete sequence of Rhodopseudomonas palustris DX-1.</title>
        <authorList>
            <consortium name="US DOE Joint Genome Institute"/>
            <person name="Lucas S."/>
            <person name="Copeland A."/>
            <person name="Lapidus A."/>
            <person name="Cheng J.-F."/>
            <person name="Goodwin L."/>
            <person name="Pitluck S."/>
            <person name="Misra M."/>
            <person name="Chertkov O."/>
            <person name="Detter J.C."/>
            <person name="Han C."/>
            <person name="Tapia R."/>
            <person name="Land M."/>
            <person name="Hauser L."/>
            <person name="Kyrpides N."/>
            <person name="Ivanova N."/>
            <person name="Ovchinnikova G."/>
            <person name="Logan B."/>
            <person name="Oda Y."/>
            <person name="Harwood C."/>
            <person name="Woyke T."/>
        </authorList>
    </citation>
    <scope>NUCLEOTIDE SEQUENCE [LARGE SCALE GENOMIC DNA]</scope>
    <source>
        <strain evidence="2">DX-1</strain>
    </source>
</reference>
<sequence>MGSVKIPYYVIRQRPGRPAWGYWAPCLARPNPKTGRSEPTLMAKLGFKLVDCGEDGPAAWTIAAAWNERWKQARAKHLAGELPVGEPGKLERVYPPGSFGDGFARYRELNTWKSKAPRTREDWWRGWKHIAPVFGDVDTRSVALEDLDAWYAALIDKESRAHVGIREAHRAMKIWRALFKVLTTLKRVDGEFFCVGQDPSLGIRRQTPTARSAYWLYEEAQQLVQAAWDGVMVDGKLQVFQGLSAALAVAWDTTLSPVDVRTLTPSQRLETPQGPLFVQPRAKTGQKAIGTLTPATVARLDAYIASLPFTLLPTTPIFHTRGGQPGPKGGRPRPPVPYTKDTLGDDFRVVREALFPGDTRTIMDFRRSGAIEVIAGEAGAEVLASKMANSIDSNRELQATYTPHTATMVRLADAARERGRQRLKAEGKGE</sequence>
<gene>
    <name evidence="2" type="ordered locus">Rpdx1_2488</name>
</gene>
<evidence type="ECO:0000256" key="1">
    <source>
        <dbReference type="SAM" id="MobiDB-lite"/>
    </source>
</evidence>
<evidence type="ECO:0000313" key="2">
    <source>
        <dbReference type="EMBL" id="ADU44079.1"/>
    </source>
</evidence>
<dbReference type="GO" id="GO:0003677">
    <property type="term" value="F:DNA binding"/>
    <property type="evidence" value="ECO:0007669"/>
    <property type="project" value="InterPro"/>
</dbReference>
<dbReference type="STRING" id="652103.Rpdx1_2488"/>
<dbReference type="SUPFAM" id="SSF56349">
    <property type="entry name" value="DNA breaking-rejoining enzymes"/>
    <property type="match status" value="1"/>
</dbReference>
<accession>E6VFI7</accession>
<dbReference type="Proteomes" id="UP000001402">
    <property type="component" value="Chromosome"/>
</dbReference>
<dbReference type="InterPro" id="IPR011010">
    <property type="entry name" value="DNA_brk_join_enz"/>
</dbReference>
<dbReference type="AlphaFoldDB" id="E6VFI7"/>
<protein>
    <recommendedName>
        <fullName evidence="4">Phage integrase</fullName>
    </recommendedName>
</protein>